<dbReference type="Gene3D" id="1.10.150.20">
    <property type="entry name" value="5' to 3' exonuclease, C-terminal subdomain"/>
    <property type="match status" value="1"/>
</dbReference>
<accession>A0A3A6PDD9</accession>
<comment type="caution">
    <text evidence="1">The sequence shown here is derived from an EMBL/GenBank/DDBJ whole genome shotgun (WGS) entry which is preliminary data.</text>
</comment>
<evidence type="ECO:0000313" key="2">
    <source>
        <dbReference type="Proteomes" id="UP000267798"/>
    </source>
</evidence>
<dbReference type="AlphaFoldDB" id="A0A3A6PDD9"/>
<reference evidence="1 2" key="1">
    <citation type="submission" date="2018-09" db="EMBL/GenBank/DDBJ databases">
        <title>Paenibacillus aracenensis nov. sp. isolated from a cave in southern Spain.</title>
        <authorList>
            <person name="Jurado V."/>
            <person name="Gutierrez-Patricio S."/>
            <person name="Gonzalez-Pimentel J.L."/>
            <person name="Miller A.Z."/>
            <person name="Laiz L."/>
            <person name="Saiz-Jimenez C."/>
        </authorList>
    </citation>
    <scope>NUCLEOTIDE SEQUENCE [LARGE SCALE GENOMIC DNA]</scope>
    <source>
        <strain evidence="1 2">JCM 19203</strain>
    </source>
</reference>
<dbReference type="SUPFAM" id="SSF47789">
    <property type="entry name" value="C-terminal domain of RNA polymerase alpha subunit"/>
    <property type="match status" value="1"/>
</dbReference>
<dbReference type="OrthoDB" id="7950977at2"/>
<name>A0A3A6PDD9_9BACL</name>
<evidence type="ECO:0000313" key="1">
    <source>
        <dbReference type="EMBL" id="RJX38080.1"/>
    </source>
</evidence>
<keyword evidence="1" id="KW-0238">DNA-binding</keyword>
<sequence length="71" mass="7844">MTTENSNPASDIPVISKPANRALGLAGYYNLEQFTQVTEAELLMLHGMGPKGIRILREALQEKGLSFARKR</sequence>
<dbReference type="GO" id="GO:0003677">
    <property type="term" value="F:DNA binding"/>
    <property type="evidence" value="ECO:0007669"/>
    <property type="project" value="UniProtKB-KW"/>
</dbReference>
<dbReference type="Proteomes" id="UP000267798">
    <property type="component" value="Unassembled WGS sequence"/>
</dbReference>
<protein>
    <submittedName>
        <fullName evidence="1">DNA-binding protein</fullName>
    </submittedName>
</protein>
<gene>
    <name evidence="1" type="ORF">D3P09_18590</name>
</gene>
<keyword evidence="2" id="KW-1185">Reference proteome</keyword>
<dbReference type="RefSeq" id="WP_120112899.1">
    <property type="nucleotide sequence ID" value="NZ_QXQB01000004.1"/>
</dbReference>
<organism evidence="1 2">
    <name type="scientific">Paenibacillus pinisoli</name>
    <dbReference type="NCBI Taxonomy" id="1276110"/>
    <lineage>
        <taxon>Bacteria</taxon>
        <taxon>Bacillati</taxon>
        <taxon>Bacillota</taxon>
        <taxon>Bacilli</taxon>
        <taxon>Bacillales</taxon>
        <taxon>Paenibacillaceae</taxon>
        <taxon>Paenibacillus</taxon>
    </lineage>
</organism>
<dbReference type="EMBL" id="QXQB01000004">
    <property type="protein sequence ID" value="RJX38080.1"/>
    <property type="molecule type" value="Genomic_DNA"/>
</dbReference>
<proteinExistence type="predicted"/>